<reference evidence="1" key="1">
    <citation type="journal article" date="2021" name="Proc. Natl. Acad. Sci. U.S.A.">
        <title>A Catalog of Tens of Thousands of Viruses from Human Metagenomes Reveals Hidden Associations with Chronic Diseases.</title>
        <authorList>
            <person name="Tisza M.J."/>
            <person name="Buck C.B."/>
        </authorList>
    </citation>
    <scope>NUCLEOTIDE SEQUENCE</scope>
    <source>
        <strain evidence="1">CtTIi48</strain>
    </source>
</reference>
<sequence>MPMNKLAEQIIRTKDMTKIEYVSMLLDVGRNDKDLEVVKRVIALCRKNIKKQSTGDTKAALEFHKLYKAALLCAAPYDFDSYLLYVELNRPPHKRFYLPRRKVMLPVVIAMQELADDKLDELFLSMPPRVGKTTLVSFFMTWIIGKRPESSNLYSAFSDTITQAFYNGILEILTDSTTYLWNDVFPDTNIVATNAAMETLDLKRKKRYPTMTARSLYGTLNGACDCDGILVSDDLIGGIEEALNKNRLDSAWSKVDNNLVTRTKEKAKKLWIGTRWSLIDPAGRRMNLLKTNSAFKNTRYKIINLPALDENDESNFDYAYGVGFSTEYFRERRASFEANNDMASWLAQFQGEPVERQGTLFTSDTMNFYNGTLPDAEPDRVFAFGDLAFGGGDYTSFPIAYQYGDRIYIHDVVFNNGDKRVTEPLIANAIIRNNVKMADFEFNQGGEAYMNDVAELLKKRNYYCNMNGGYAYSRQKKQFRIFERAPEIREMYFRSTDSRNKEYALFMQGVFSFVVEGKNKHDDAPDSLASLAMMKEKISFENIKIMDRLF</sequence>
<accession>A0A8S5TMK7</accession>
<protein>
    <submittedName>
        <fullName evidence="1">Terminase</fullName>
    </submittedName>
</protein>
<proteinExistence type="predicted"/>
<organism evidence="1">
    <name type="scientific">Siphoviridae sp. ctTIi48</name>
    <dbReference type="NCBI Taxonomy" id="2827875"/>
    <lineage>
        <taxon>Viruses</taxon>
        <taxon>Duplodnaviria</taxon>
        <taxon>Heunggongvirae</taxon>
        <taxon>Uroviricota</taxon>
        <taxon>Caudoviricetes</taxon>
    </lineage>
</organism>
<name>A0A8S5TMK7_9CAUD</name>
<dbReference type="EMBL" id="BK032851">
    <property type="protein sequence ID" value="DAF64106.1"/>
    <property type="molecule type" value="Genomic_DNA"/>
</dbReference>
<evidence type="ECO:0000313" key="1">
    <source>
        <dbReference type="EMBL" id="DAF64106.1"/>
    </source>
</evidence>